<dbReference type="EMBL" id="HBUF01097549">
    <property type="protein sequence ID" value="CAG6637277.1"/>
    <property type="molecule type" value="Transcribed_RNA"/>
</dbReference>
<dbReference type="EMBL" id="HBUF01097550">
    <property type="protein sequence ID" value="CAG6637278.1"/>
    <property type="molecule type" value="Transcribed_RNA"/>
</dbReference>
<feature type="chain" id="PRO_5036262336" evidence="1">
    <location>
        <begin position="18"/>
        <end position="137"/>
    </location>
</feature>
<protein>
    <submittedName>
        <fullName evidence="2">Uncharacterized protein</fullName>
    </submittedName>
</protein>
<reference evidence="2" key="1">
    <citation type="submission" date="2021-05" db="EMBL/GenBank/DDBJ databases">
        <authorList>
            <person name="Alioto T."/>
            <person name="Alioto T."/>
            <person name="Gomez Garrido J."/>
        </authorList>
    </citation>
    <scope>NUCLEOTIDE SEQUENCE</scope>
</reference>
<evidence type="ECO:0000256" key="1">
    <source>
        <dbReference type="SAM" id="SignalP"/>
    </source>
</evidence>
<keyword evidence="1" id="KW-0732">Signal</keyword>
<name>A0A8D8VVH5_9HEMI</name>
<evidence type="ECO:0000313" key="2">
    <source>
        <dbReference type="EMBL" id="CAG6637277.1"/>
    </source>
</evidence>
<organism evidence="2">
    <name type="scientific">Cacopsylla melanoneura</name>
    <dbReference type="NCBI Taxonomy" id="428564"/>
    <lineage>
        <taxon>Eukaryota</taxon>
        <taxon>Metazoa</taxon>
        <taxon>Ecdysozoa</taxon>
        <taxon>Arthropoda</taxon>
        <taxon>Hexapoda</taxon>
        <taxon>Insecta</taxon>
        <taxon>Pterygota</taxon>
        <taxon>Neoptera</taxon>
        <taxon>Paraneoptera</taxon>
        <taxon>Hemiptera</taxon>
        <taxon>Sternorrhyncha</taxon>
        <taxon>Psylloidea</taxon>
        <taxon>Psyllidae</taxon>
        <taxon>Psyllinae</taxon>
        <taxon>Cacopsylla</taxon>
    </lineage>
</organism>
<dbReference type="AlphaFoldDB" id="A0A8D8VVH5"/>
<feature type="signal peptide" evidence="1">
    <location>
        <begin position="1"/>
        <end position="17"/>
    </location>
</feature>
<accession>A0A8D8VVH5</accession>
<proteinExistence type="predicted"/>
<sequence>MISFLLLLPLHTNSSSSKSPSVPLSFVSRTLSPFLIGSKYNPNHSLFDSRPDLWLKHGLNPSKTGKNHLKDGWNDSNKHPDRTIFVGKCQNVTHPLQPNTFVRTKCRFQTSVSSFHPQKRPSLNYSPLNYPLSPFHR</sequence>